<name>A0A8D3WC75_STRFA</name>
<dbReference type="KEGG" id="sfa:Sfla_0301"/>
<dbReference type="Proteomes" id="UP000002066">
    <property type="component" value="Chromosome"/>
</dbReference>
<evidence type="ECO:0000313" key="2">
    <source>
        <dbReference type="EMBL" id="ADW01768.1"/>
    </source>
</evidence>
<gene>
    <name evidence="2" type="ordered locus">Sfla_0301</name>
</gene>
<reference evidence="2 3" key="1">
    <citation type="submission" date="2011-01" db="EMBL/GenBank/DDBJ databases">
        <title>Complete sequence of chromosome of Streptomyces flavogriseus ATCC 33331.</title>
        <authorList>
            <consortium name="US DOE Joint Genome Institute"/>
            <person name="Lucas S."/>
            <person name="Copeland A."/>
            <person name="Lapidus A."/>
            <person name="Cheng J.-F."/>
            <person name="Goodwin L."/>
            <person name="Pitluck S."/>
            <person name="Davenport K."/>
            <person name="Detter J.C."/>
            <person name="Han C."/>
            <person name="Tapia R."/>
            <person name="Land M."/>
            <person name="Hauser L."/>
            <person name="Kyrpides N."/>
            <person name="Ivanova N."/>
            <person name="Ovchinnikova G."/>
            <person name="Pagani I."/>
            <person name="Brumm P."/>
            <person name="Mead D."/>
            <person name="Woyke T."/>
        </authorList>
    </citation>
    <scope>NUCLEOTIDE SEQUENCE [LARGE SCALE GENOMIC DNA]</scope>
    <source>
        <strain evidence="3">ATCC 33331 / IAF-45CD</strain>
    </source>
</reference>
<dbReference type="InterPro" id="IPR046193">
    <property type="entry name" value="DUF6221"/>
</dbReference>
<organism evidence="2 3">
    <name type="scientific">Streptomyces pratensis (strain ATCC 33331 / IAF-45CD)</name>
    <dbReference type="NCBI Taxonomy" id="591167"/>
    <lineage>
        <taxon>Bacteria</taxon>
        <taxon>Bacillati</taxon>
        <taxon>Actinomycetota</taxon>
        <taxon>Actinomycetes</taxon>
        <taxon>Kitasatosporales</taxon>
        <taxon>Streptomycetaceae</taxon>
        <taxon>Streptomyces</taxon>
    </lineage>
</organism>
<sequence length="140" mass="14863">MTAALVAFVRARLDEREAAAVAAGGAGEGWQAWGTGIYATSSPDDDVPPLVTTGPEVGGSDEDAARAAHIALHDPPQVLRDVEAIRSLLEQYTAPEAGEGLPDGLDQRTAGTRRPAVETAVRHLAQAHARHPDYRPEWRP</sequence>
<protein>
    <submittedName>
        <fullName evidence="2">Uncharacterized protein</fullName>
    </submittedName>
</protein>
<proteinExistence type="predicted"/>
<dbReference type="AlphaFoldDB" id="A0A8D3WC75"/>
<feature type="region of interest" description="Disordered" evidence="1">
    <location>
        <begin position="95"/>
        <end position="115"/>
    </location>
</feature>
<dbReference type="OrthoDB" id="4290974at2"/>
<dbReference type="Pfam" id="PF19730">
    <property type="entry name" value="DUF6221"/>
    <property type="match status" value="1"/>
</dbReference>
<accession>A0A8D3WC75</accession>
<dbReference type="EMBL" id="CP002475">
    <property type="protein sequence ID" value="ADW01768.1"/>
    <property type="molecule type" value="Genomic_DNA"/>
</dbReference>
<evidence type="ECO:0000313" key="3">
    <source>
        <dbReference type="Proteomes" id="UP000002066"/>
    </source>
</evidence>
<evidence type="ECO:0000256" key="1">
    <source>
        <dbReference type="SAM" id="MobiDB-lite"/>
    </source>
</evidence>